<comment type="caution">
    <text evidence="1">The sequence shown here is derived from an EMBL/GenBank/DDBJ whole genome shotgun (WGS) entry which is preliminary data.</text>
</comment>
<dbReference type="EMBL" id="MU394284">
    <property type="protein sequence ID" value="KAI6092230.1"/>
    <property type="molecule type" value="Genomic_DNA"/>
</dbReference>
<name>A0ACC0DJ67_9PEZI</name>
<protein>
    <submittedName>
        <fullName evidence="1">Uncharacterized protein</fullName>
    </submittedName>
</protein>
<accession>A0ACC0DJ67</accession>
<proteinExistence type="predicted"/>
<organism evidence="1 2">
    <name type="scientific">Hypoxylon rubiginosum</name>
    <dbReference type="NCBI Taxonomy" id="110542"/>
    <lineage>
        <taxon>Eukaryota</taxon>
        <taxon>Fungi</taxon>
        <taxon>Dikarya</taxon>
        <taxon>Ascomycota</taxon>
        <taxon>Pezizomycotina</taxon>
        <taxon>Sordariomycetes</taxon>
        <taxon>Xylariomycetidae</taxon>
        <taxon>Xylariales</taxon>
        <taxon>Hypoxylaceae</taxon>
        <taxon>Hypoxylon</taxon>
    </lineage>
</organism>
<evidence type="ECO:0000313" key="1">
    <source>
        <dbReference type="EMBL" id="KAI6092230.1"/>
    </source>
</evidence>
<evidence type="ECO:0000313" key="2">
    <source>
        <dbReference type="Proteomes" id="UP001497680"/>
    </source>
</evidence>
<sequence length="344" mass="38426">MANCVLIKLFNKTSERLVFDRSTENHGYWDVPETISPKSTADLRIISPQGQGSEGTIAFNVKTDEDDNSRAQVKAYARCPYLSGSNEFYLYPLKPEAVYEASFRSWTRVSGWHDNSVAPKGNPVHIEYTLEYATSRYRFSLVEIAARSDCHVRNSRGERITGTHYLWRSESAADWADGNLGSYAPNVFAYEFGSPVAEAGHLDVTIRPLDSELIGAEVIVYGSVDGIRTFQTDYFYIKSLNDVVVSAHTIHPAHSSCPFGKNADVVWSMELRQSLRGVLAVGPHETPLELYWLGAKTHPDFCHNLPVEVLRDAFCKPSSDCDNEEEVDRASPQITSSEKKVAMA</sequence>
<dbReference type="Proteomes" id="UP001497680">
    <property type="component" value="Unassembled WGS sequence"/>
</dbReference>
<keyword evidence="2" id="KW-1185">Reference proteome</keyword>
<reference evidence="1 2" key="1">
    <citation type="journal article" date="2022" name="New Phytol.">
        <title>Ecological generalism drives hyperdiversity of secondary metabolite gene clusters in xylarialean endophytes.</title>
        <authorList>
            <person name="Franco M.E.E."/>
            <person name="Wisecaver J.H."/>
            <person name="Arnold A.E."/>
            <person name="Ju Y.M."/>
            <person name="Slot J.C."/>
            <person name="Ahrendt S."/>
            <person name="Moore L.P."/>
            <person name="Eastman K.E."/>
            <person name="Scott K."/>
            <person name="Konkel Z."/>
            <person name="Mondo S.J."/>
            <person name="Kuo A."/>
            <person name="Hayes R.D."/>
            <person name="Haridas S."/>
            <person name="Andreopoulos B."/>
            <person name="Riley R."/>
            <person name="LaButti K."/>
            <person name="Pangilinan J."/>
            <person name="Lipzen A."/>
            <person name="Amirebrahimi M."/>
            <person name="Yan J."/>
            <person name="Adam C."/>
            <person name="Keymanesh K."/>
            <person name="Ng V."/>
            <person name="Louie K."/>
            <person name="Northen T."/>
            <person name="Drula E."/>
            <person name="Henrissat B."/>
            <person name="Hsieh H.M."/>
            <person name="Youens-Clark K."/>
            <person name="Lutzoni F."/>
            <person name="Miadlikowska J."/>
            <person name="Eastwood D.C."/>
            <person name="Hamelin R.C."/>
            <person name="Grigoriev I.V."/>
            <person name="U'Ren J.M."/>
        </authorList>
    </citation>
    <scope>NUCLEOTIDE SEQUENCE [LARGE SCALE GENOMIC DNA]</scope>
    <source>
        <strain evidence="1 2">ER1909</strain>
    </source>
</reference>
<gene>
    <name evidence="1" type="ORF">F4821DRAFT_254351</name>
</gene>